<feature type="region of interest" description="Disordered" evidence="4">
    <location>
        <begin position="110"/>
        <end position="134"/>
    </location>
</feature>
<protein>
    <submittedName>
        <fullName evidence="5">Uncharacterized protein</fullName>
    </submittedName>
</protein>
<feature type="compositionally biased region" description="Low complexity" evidence="4">
    <location>
        <begin position="1"/>
        <end position="41"/>
    </location>
</feature>
<dbReference type="OrthoDB" id="1720120at2759"/>
<dbReference type="EMBL" id="SZYD01002523">
    <property type="protein sequence ID" value="KAC9462862.1"/>
    <property type="molecule type" value="Genomic_DNA"/>
</dbReference>
<evidence type="ECO:0000256" key="3">
    <source>
        <dbReference type="ARBA" id="ARBA00023242"/>
    </source>
</evidence>
<dbReference type="AlphaFoldDB" id="A0A5N6LAG8"/>
<evidence type="ECO:0000256" key="4">
    <source>
        <dbReference type="SAM" id="MobiDB-lite"/>
    </source>
</evidence>
<name>A0A5N6LAG8_9ASTR</name>
<dbReference type="GO" id="GO:0071013">
    <property type="term" value="C:catalytic step 2 spliceosome"/>
    <property type="evidence" value="ECO:0007669"/>
    <property type="project" value="TreeGrafter"/>
</dbReference>
<accession>A0A5N6LAG8</accession>
<evidence type="ECO:0000313" key="6">
    <source>
        <dbReference type="Proteomes" id="UP000326396"/>
    </source>
</evidence>
<dbReference type="InterPro" id="IPR019148">
    <property type="entry name" value="Nuclear_protein_DGCR14_ESS-2"/>
</dbReference>
<proteinExistence type="inferred from homology"/>
<sequence>MLLSPGHSPRRLSSPSPSVSESPAHQTPGSSNSLLTPTSTNPRKRNPSTVLDEDTYVAAIEKIIQRDFFPDVPKLRDRLDWLEATRTGDPGRWTVMPEIKPDVIIISSDDEDDYSELDGHESDKEEKNDIEKSNAVERLDNCGRSNSFNQGLDPCSLGFWEPEIVNWVPPVDGLELNMVRFRGNFASKLFYFHTIMEKNLLVCWFLHFHCGKDSGKKCRSLVIGEDDGTVARFQINL</sequence>
<feature type="compositionally biased region" description="Basic and acidic residues" evidence="4">
    <location>
        <begin position="117"/>
        <end position="134"/>
    </location>
</feature>
<evidence type="ECO:0000313" key="5">
    <source>
        <dbReference type="EMBL" id="KAC9462862.1"/>
    </source>
</evidence>
<dbReference type="PANTHER" id="PTHR12940">
    <property type="entry name" value="ES-2 PROTEIN - RELATED"/>
    <property type="match status" value="1"/>
</dbReference>
<keyword evidence="6" id="KW-1185">Reference proteome</keyword>
<evidence type="ECO:0000256" key="2">
    <source>
        <dbReference type="ARBA" id="ARBA00009072"/>
    </source>
</evidence>
<keyword evidence="3" id="KW-0539">Nucleus</keyword>
<evidence type="ECO:0000256" key="1">
    <source>
        <dbReference type="ARBA" id="ARBA00004123"/>
    </source>
</evidence>
<dbReference type="PANTHER" id="PTHR12940:SF0">
    <property type="entry name" value="SPLICING FACTOR ESS-2 HOMOLOG"/>
    <property type="match status" value="1"/>
</dbReference>
<organism evidence="5 6">
    <name type="scientific">Mikania micrantha</name>
    <name type="common">bitter vine</name>
    <dbReference type="NCBI Taxonomy" id="192012"/>
    <lineage>
        <taxon>Eukaryota</taxon>
        <taxon>Viridiplantae</taxon>
        <taxon>Streptophyta</taxon>
        <taxon>Embryophyta</taxon>
        <taxon>Tracheophyta</taxon>
        <taxon>Spermatophyta</taxon>
        <taxon>Magnoliopsida</taxon>
        <taxon>eudicotyledons</taxon>
        <taxon>Gunneridae</taxon>
        <taxon>Pentapetalae</taxon>
        <taxon>asterids</taxon>
        <taxon>campanulids</taxon>
        <taxon>Asterales</taxon>
        <taxon>Asteraceae</taxon>
        <taxon>Asteroideae</taxon>
        <taxon>Heliantheae alliance</taxon>
        <taxon>Eupatorieae</taxon>
        <taxon>Mikania</taxon>
    </lineage>
</organism>
<feature type="region of interest" description="Disordered" evidence="4">
    <location>
        <begin position="1"/>
        <end position="50"/>
    </location>
</feature>
<comment type="similarity">
    <text evidence="2">Belongs to the ESS2 family.</text>
</comment>
<gene>
    <name evidence="5" type="ORF">E3N88_45787</name>
</gene>
<comment type="caution">
    <text evidence="5">The sequence shown here is derived from an EMBL/GenBank/DDBJ whole genome shotgun (WGS) entry which is preliminary data.</text>
</comment>
<dbReference type="Proteomes" id="UP000326396">
    <property type="component" value="Unassembled WGS sequence"/>
</dbReference>
<reference evidence="5 6" key="1">
    <citation type="submission" date="2019-05" db="EMBL/GenBank/DDBJ databases">
        <title>Mikania micrantha, genome provides insights into the molecular mechanism of rapid growth.</title>
        <authorList>
            <person name="Liu B."/>
        </authorList>
    </citation>
    <scope>NUCLEOTIDE SEQUENCE [LARGE SCALE GENOMIC DNA]</scope>
    <source>
        <strain evidence="5">NLD-2019</strain>
        <tissue evidence="5">Leaf</tissue>
    </source>
</reference>
<dbReference type="Pfam" id="PF09751">
    <property type="entry name" value="Es2"/>
    <property type="match status" value="1"/>
</dbReference>
<comment type="subcellular location">
    <subcellularLocation>
        <location evidence="1">Nucleus</location>
    </subcellularLocation>
</comment>